<evidence type="ECO:0000256" key="4">
    <source>
        <dbReference type="ARBA" id="ARBA00023015"/>
    </source>
</evidence>
<dbReference type="PANTHER" id="PTHR15138:SF14">
    <property type="entry name" value="TRANSCRIPTION INITIATION FACTOR TFIID SUBUNIT 4"/>
    <property type="match status" value="1"/>
</dbReference>
<protein>
    <recommendedName>
        <fullName evidence="3">Transcription initiation factor TFIID subunit 4</fullName>
    </recommendedName>
    <alternativeName>
        <fullName evidence="8">TBP-associated factor 4</fullName>
    </alternativeName>
</protein>
<dbReference type="GO" id="GO:0016251">
    <property type="term" value="F:RNA polymerase II general transcription initiation factor activity"/>
    <property type="evidence" value="ECO:0007669"/>
    <property type="project" value="TreeGrafter"/>
</dbReference>
<evidence type="ECO:0000313" key="12">
    <source>
        <dbReference type="Proteomes" id="UP001210925"/>
    </source>
</evidence>
<gene>
    <name evidence="11" type="ORF">HK103_005499</name>
</gene>
<comment type="subcellular location">
    <subcellularLocation>
        <location evidence="1">Nucleus</location>
    </subcellularLocation>
</comment>
<sequence length="552" mass="61399">MNNNQDFLSDFPSQSTDRERSESLREDENESNSQQKYLDPQQLHDIFAENPNQQQWNFQQPPADFNYMQAAPLQDNSTMNAVMTNPEVAAVYLSIPPQSQPMFLALTNQVQKKLITPEEFGQRVKNLMDPNLAAQNIRKEVAPKPMNMNYGVNPIDSMKRNMDQQPSNLAKRIKIDSTPNTRSQQYNANRTPQNFNARWPNQCINLINQVTPTPGFTPVSNQRISLPSSTPAANTPKAQEVELDLEGMMDASKVAGIDLREEEFALTDLPTTGVSSGERYKEVPFLNITALEKKVLEIGKIHLSLAKTCNITAVDSSFSSFLSQAADAYILNILSCMCNISEHRSSVEYDVFVNNPDSGTSNEIDLEIIEESNVREILLKIENDERIEQEKLLESVGPRPTPEDLEQNPESLTSSAVTNSTSVATTVNTNVSTPKSVTAASEKKPKRPATKKDLPEAVKNKMTNNAAKMAAGGTMKSWMLPGASIAAVSTPKVVPKEAKGKAPERKAASIVRAGSRLRTQKRITIKDALLAMELQRELKSSELLYKWWTNVK</sequence>
<dbReference type="PANTHER" id="PTHR15138">
    <property type="entry name" value="TRANSCRIPTION INITIATION FACTOR TFIID SUBUNIT 4"/>
    <property type="match status" value="1"/>
</dbReference>
<evidence type="ECO:0000256" key="3">
    <source>
        <dbReference type="ARBA" id="ARBA00017306"/>
    </source>
</evidence>
<keyword evidence="12" id="KW-1185">Reference proteome</keyword>
<evidence type="ECO:0000313" key="11">
    <source>
        <dbReference type="EMBL" id="KAJ3256501.1"/>
    </source>
</evidence>
<comment type="caution">
    <text evidence="11">The sequence shown here is derived from an EMBL/GenBank/DDBJ whole genome shotgun (WGS) entry which is preliminary data.</text>
</comment>
<dbReference type="EMBL" id="JADGKB010000050">
    <property type="protein sequence ID" value="KAJ3256501.1"/>
    <property type="molecule type" value="Genomic_DNA"/>
</dbReference>
<dbReference type="InterPro" id="IPR045144">
    <property type="entry name" value="TAF4"/>
</dbReference>
<feature type="region of interest" description="Disordered" evidence="9">
    <location>
        <begin position="1"/>
        <end position="36"/>
    </location>
</feature>
<dbReference type="Pfam" id="PF05236">
    <property type="entry name" value="TAF4"/>
    <property type="match status" value="1"/>
</dbReference>
<reference evidence="11" key="1">
    <citation type="submission" date="2020-05" db="EMBL/GenBank/DDBJ databases">
        <title>Phylogenomic resolution of chytrid fungi.</title>
        <authorList>
            <person name="Stajich J.E."/>
            <person name="Amses K."/>
            <person name="Simmons R."/>
            <person name="Seto K."/>
            <person name="Myers J."/>
            <person name="Bonds A."/>
            <person name="Quandt C.A."/>
            <person name="Barry K."/>
            <person name="Liu P."/>
            <person name="Grigoriev I."/>
            <person name="Longcore J.E."/>
            <person name="James T.Y."/>
        </authorList>
    </citation>
    <scope>NUCLEOTIDE SEQUENCE</scope>
    <source>
        <strain evidence="11">PLAUS21</strain>
    </source>
</reference>
<evidence type="ECO:0000256" key="8">
    <source>
        <dbReference type="ARBA" id="ARBA00031747"/>
    </source>
</evidence>
<keyword evidence="4" id="KW-0805">Transcription regulation</keyword>
<feature type="compositionally biased region" description="Low complexity" evidence="9">
    <location>
        <begin position="413"/>
        <end position="433"/>
    </location>
</feature>
<evidence type="ECO:0000256" key="5">
    <source>
        <dbReference type="ARBA" id="ARBA00023163"/>
    </source>
</evidence>
<proteinExistence type="inferred from homology"/>
<comment type="function">
    <text evidence="7">Functions as a component of the DNA-binding general transcription factor complex TFIID. Binding of TFIID to a promoter (with or without TATA element) is the initial step in pre-initiation complex (PIC) formation. TFIID plays a key role in the regulation of gene expression by RNA polymerase II through different activities such as transcription activator interaction, core promoter recognition and selectivity, TFIIA and TFIIB interaction, chromatin modification (histone acetylation by TAF1), facilitation of DNA opening and initiation of transcription.</text>
</comment>
<feature type="compositionally biased region" description="Basic and acidic residues" evidence="9">
    <location>
        <begin position="16"/>
        <end position="26"/>
    </location>
</feature>
<comment type="similarity">
    <text evidence="2">Belongs to the TAF4 family.</text>
</comment>
<evidence type="ECO:0000256" key="9">
    <source>
        <dbReference type="SAM" id="MobiDB-lite"/>
    </source>
</evidence>
<evidence type="ECO:0000256" key="1">
    <source>
        <dbReference type="ARBA" id="ARBA00004123"/>
    </source>
</evidence>
<evidence type="ECO:0000256" key="6">
    <source>
        <dbReference type="ARBA" id="ARBA00023242"/>
    </source>
</evidence>
<dbReference type="AlphaFoldDB" id="A0AAD5UJI9"/>
<dbReference type="Proteomes" id="UP001210925">
    <property type="component" value="Unassembled WGS sequence"/>
</dbReference>
<keyword evidence="6" id="KW-0539">Nucleus</keyword>
<keyword evidence="5" id="KW-0804">Transcription</keyword>
<name>A0AAD5UJI9_9FUNG</name>
<accession>A0AAD5UJI9</accession>
<dbReference type="GO" id="GO:0006367">
    <property type="term" value="P:transcription initiation at RNA polymerase II promoter"/>
    <property type="evidence" value="ECO:0007669"/>
    <property type="project" value="TreeGrafter"/>
</dbReference>
<dbReference type="GO" id="GO:0005669">
    <property type="term" value="C:transcription factor TFIID complex"/>
    <property type="evidence" value="ECO:0007669"/>
    <property type="project" value="InterPro"/>
</dbReference>
<feature type="region of interest" description="Disordered" evidence="9">
    <location>
        <begin position="391"/>
        <end position="452"/>
    </location>
</feature>
<evidence type="ECO:0000256" key="2">
    <source>
        <dbReference type="ARBA" id="ARBA00006178"/>
    </source>
</evidence>
<dbReference type="GO" id="GO:0003677">
    <property type="term" value="F:DNA binding"/>
    <property type="evidence" value="ECO:0007669"/>
    <property type="project" value="TreeGrafter"/>
</dbReference>
<feature type="compositionally biased region" description="Polar residues" evidence="9">
    <location>
        <begin position="1"/>
        <end position="14"/>
    </location>
</feature>
<dbReference type="InterPro" id="IPR007900">
    <property type="entry name" value="TAF4_C"/>
</dbReference>
<feature type="domain" description="Transcription initiation factor TFIID component TAF4 C-terminal" evidence="10">
    <location>
        <begin position="250"/>
        <end position="546"/>
    </location>
</feature>
<evidence type="ECO:0000256" key="7">
    <source>
        <dbReference type="ARBA" id="ARBA00025346"/>
    </source>
</evidence>
<evidence type="ECO:0000259" key="10">
    <source>
        <dbReference type="Pfam" id="PF05236"/>
    </source>
</evidence>
<organism evidence="11 12">
    <name type="scientific">Boothiomyces macroporosus</name>
    <dbReference type="NCBI Taxonomy" id="261099"/>
    <lineage>
        <taxon>Eukaryota</taxon>
        <taxon>Fungi</taxon>
        <taxon>Fungi incertae sedis</taxon>
        <taxon>Chytridiomycota</taxon>
        <taxon>Chytridiomycota incertae sedis</taxon>
        <taxon>Chytridiomycetes</taxon>
        <taxon>Rhizophydiales</taxon>
        <taxon>Terramycetaceae</taxon>
        <taxon>Boothiomyces</taxon>
    </lineage>
</organism>